<dbReference type="RefSeq" id="WP_083051854.1">
    <property type="nucleotide sequence ID" value="NZ_MWQY01000017.1"/>
</dbReference>
<evidence type="ECO:0000313" key="2">
    <source>
        <dbReference type="Proteomes" id="UP000192343"/>
    </source>
</evidence>
<evidence type="ECO:0008006" key="3">
    <source>
        <dbReference type="Google" id="ProtNLM"/>
    </source>
</evidence>
<dbReference type="PANTHER" id="PTHR30469">
    <property type="entry name" value="MULTIDRUG RESISTANCE PROTEIN MDTA"/>
    <property type="match status" value="1"/>
</dbReference>
<dbReference type="GO" id="GO:1990281">
    <property type="term" value="C:efflux pump complex"/>
    <property type="evidence" value="ECO:0007669"/>
    <property type="project" value="TreeGrafter"/>
</dbReference>
<sequence length="383" mass="42214">MKRFLKKHKRPVTTSAAVLLLCAALTVYLVINPGKPHASAEKEEARLVETRRLVYEPVAVIIRGEGFIRSARSLTVTAMTGGKVINTFEGLKSGLEVEAGQELVLIDDEEAANNLALARMELIRSTASLLSAVQGDGTLYSRWSDFFSRLSPEADDLPPLPEVESDREKLLASNFGVLSAYYGVREAAIRLGYHRITAPFPGVLEGDGVTLYSNISQGAPLFTLTDPLNLELTAALSRDELGMINPDTQEVLVYPGEMRDISLPGRLVRVDKTMQQESQTVKVHIAFRNPDSKPRFFPGNYAEVEIPGISFESAFALPRALLNPDGTVNTFEEGRLVKYPVEILYTQSETVILAPTLPEGSRIVFTRLQSPLQGMALRRIEEK</sequence>
<dbReference type="SUPFAM" id="SSF111369">
    <property type="entry name" value="HlyD-like secretion proteins"/>
    <property type="match status" value="1"/>
</dbReference>
<gene>
    <name evidence="1" type="ORF">B4O97_14390</name>
</gene>
<dbReference type="Gene3D" id="1.10.287.470">
    <property type="entry name" value="Helix hairpin bin"/>
    <property type="match status" value="1"/>
</dbReference>
<dbReference type="Proteomes" id="UP000192343">
    <property type="component" value="Unassembled WGS sequence"/>
</dbReference>
<organism evidence="1 2">
    <name type="scientific">Marispirochaeta aestuarii</name>
    <dbReference type="NCBI Taxonomy" id="1963862"/>
    <lineage>
        <taxon>Bacteria</taxon>
        <taxon>Pseudomonadati</taxon>
        <taxon>Spirochaetota</taxon>
        <taxon>Spirochaetia</taxon>
        <taxon>Spirochaetales</taxon>
        <taxon>Spirochaetaceae</taxon>
        <taxon>Marispirochaeta</taxon>
    </lineage>
</organism>
<proteinExistence type="predicted"/>
<evidence type="ECO:0000313" key="1">
    <source>
        <dbReference type="EMBL" id="ORC33849.1"/>
    </source>
</evidence>
<comment type="caution">
    <text evidence="1">The sequence shown here is derived from an EMBL/GenBank/DDBJ whole genome shotgun (WGS) entry which is preliminary data.</text>
</comment>
<dbReference type="EMBL" id="MWQY01000017">
    <property type="protein sequence ID" value="ORC33849.1"/>
    <property type="molecule type" value="Genomic_DNA"/>
</dbReference>
<dbReference type="GO" id="GO:0015562">
    <property type="term" value="F:efflux transmembrane transporter activity"/>
    <property type="evidence" value="ECO:0007669"/>
    <property type="project" value="TreeGrafter"/>
</dbReference>
<dbReference type="Gene3D" id="2.40.30.170">
    <property type="match status" value="1"/>
</dbReference>
<dbReference type="PANTHER" id="PTHR30469:SF38">
    <property type="entry name" value="HLYD FAMILY SECRETION PROTEIN"/>
    <property type="match status" value="1"/>
</dbReference>
<dbReference type="Gene3D" id="2.40.50.100">
    <property type="match status" value="1"/>
</dbReference>
<dbReference type="OrthoDB" id="9806939at2"/>
<protein>
    <recommendedName>
        <fullName evidence="3">RND efflux pump membrane fusion protein barrel-sandwich domain-containing protein</fullName>
    </recommendedName>
</protein>
<reference evidence="1 2" key="1">
    <citation type="submission" date="2017-03" db="EMBL/GenBank/DDBJ databases">
        <title>Draft Genome sequence of Marispirochaeta sp. strain JC444.</title>
        <authorList>
            <person name="Shivani Y."/>
            <person name="Subhash Y."/>
            <person name="Sasikala C."/>
            <person name="Ramana C."/>
        </authorList>
    </citation>
    <scope>NUCLEOTIDE SEQUENCE [LARGE SCALE GENOMIC DNA]</scope>
    <source>
        <strain evidence="1 2">JC444</strain>
    </source>
</reference>
<dbReference type="STRING" id="1963862.B4O97_14390"/>
<accession>A0A1Y1RV51</accession>
<name>A0A1Y1RV51_9SPIO</name>
<dbReference type="AlphaFoldDB" id="A0A1Y1RV51"/>
<keyword evidence="2" id="KW-1185">Reference proteome</keyword>